<sequence length="184" mass="19411">MGILDPLKKTGDSVGDWTSRIPDSVWAPVMGGFLILVAGIIGLIAGQPWLFPSLGPTAYLQVETPELKSAHFYNTIVGHYVGIAAGLIGIAIFSLWNTPSVLVSHQLLPAWVGAAAVAIFLTIIINMFLRSSHPPAAATTLLVALGAFRTPSQISALVAGVLIIAVVGEILRRIRTGGERHDSI</sequence>
<name>A0A9E4ZXR6_9EURY</name>
<dbReference type="AlphaFoldDB" id="A0A9E4ZXR6"/>
<reference evidence="3" key="1">
    <citation type="submission" date="2022-12" db="EMBL/GenBank/DDBJ databases">
        <title>Reclassification of two methanogenic archaea species isolated from the Kolyma lowland permafrost.</title>
        <authorList>
            <person name="Trubitsyn V.E."/>
            <person name="Rivkina E.M."/>
            <person name="Shcherbakova V.A."/>
        </authorList>
    </citation>
    <scope>NUCLEOTIDE SEQUENCE</scope>
    <source>
        <strain evidence="3">M2</strain>
        <strain evidence="4">MK4</strain>
    </source>
</reference>
<organism evidence="3 5">
    <name type="scientific">Methanobacterium veterum</name>
    <dbReference type="NCBI Taxonomy" id="408577"/>
    <lineage>
        <taxon>Archaea</taxon>
        <taxon>Methanobacteriati</taxon>
        <taxon>Methanobacteriota</taxon>
        <taxon>Methanomada group</taxon>
        <taxon>Methanobacteria</taxon>
        <taxon>Methanobacteriales</taxon>
        <taxon>Methanobacteriaceae</taxon>
        <taxon>Methanobacterium</taxon>
    </lineage>
</organism>
<comment type="caution">
    <text evidence="3">The sequence shown here is derived from an EMBL/GenBank/DDBJ whole genome shotgun (WGS) entry which is preliminary data.</text>
</comment>
<evidence type="ECO:0000313" key="3">
    <source>
        <dbReference type="EMBL" id="MCZ3365528.1"/>
    </source>
</evidence>
<protein>
    <submittedName>
        <fullName evidence="3">HPP family protein</fullName>
    </submittedName>
</protein>
<keyword evidence="1" id="KW-0472">Membrane</keyword>
<dbReference type="RefSeq" id="WP_052375845.1">
    <property type="nucleotide sequence ID" value="NZ_JAPVER010000020.1"/>
</dbReference>
<proteinExistence type="predicted"/>
<evidence type="ECO:0000259" key="2">
    <source>
        <dbReference type="Pfam" id="PF04982"/>
    </source>
</evidence>
<feature type="transmembrane region" description="Helical" evidence="1">
    <location>
        <begin position="154"/>
        <end position="171"/>
    </location>
</feature>
<dbReference type="Proteomes" id="UP001068021">
    <property type="component" value="Unassembled WGS sequence"/>
</dbReference>
<evidence type="ECO:0000313" key="5">
    <source>
        <dbReference type="Proteomes" id="UP001068021"/>
    </source>
</evidence>
<evidence type="ECO:0000313" key="4">
    <source>
        <dbReference type="EMBL" id="MCZ3373281.1"/>
    </source>
</evidence>
<keyword evidence="5" id="KW-1185">Reference proteome</keyword>
<dbReference type="EMBL" id="JAPVER010000020">
    <property type="protein sequence ID" value="MCZ3365528.1"/>
    <property type="molecule type" value="Genomic_DNA"/>
</dbReference>
<feature type="transmembrane region" description="Helical" evidence="1">
    <location>
        <begin position="108"/>
        <end position="129"/>
    </location>
</feature>
<evidence type="ECO:0000256" key="1">
    <source>
        <dbReference type="SAM" id="Phobius"/>
    </source>
</evidence>
<accession>A0A9E4ZXR6</accession>
<dbReference type="Pfam" id="PF04982">
    <property type="entry name" value="TM_HPP"/>
    <property type="match status" value="1"/>
</dbReference>
<feature type="transmembrane region" description="Helical" evidence="1">
    <location>
        <begin position="71"/>
        <end position="96"/>
    </location>
</feature>
<keyword evidence="1" id="KW-1133">Transmembrane helix</keyword>
<gene>
    <name evidence="4" type="ORF">O3H35_11605</name>
    <name evidence="3" type="ORF">O3H54_06495</name>
</gene>
<keyword evidence="1" id="KW-0812">Transmembrane</keyword>
<dbReference type="Proteomes" id="UP001074446">
    <property type="component" value="Unassembled WGS sequence"/>
</dbReference>
<feature type="domain" description="HPP transmembrane region" evidence="2">
    <location>
        <begin position="23"/>
        <end position="175"/>
    </location>
</feature>
<dbReference type="EMBL" id="JAPVES010000030">
    <property type="protein sequence ID" value="MCZ3373281.1"/>
    <property type="molecule type" value="Genomic_DNA"/>
</dbReference>
<dbReference type="InterPro" id="IPR058581">
    <property type="entry name" value="TM_HPP"/>
</dbReference>
<feature type="transmembrane region" description="Helical" evidence="1">
    <location>
        <begin position="25"/>
        <end position="51"/>
    </location>
</feature>